<dbReference type="PANTHER" id="PTHR15665">
    <property type="entry name" value="ASTEROID PROTEIN"/>
    <property type="match status" value="1"/>
</dbReference>
<dbReference type="EMBL" id="MSFL01000082">
    <property type="protein sequence ID" value="PWY63559.1"/>
    <property type="molecule type" value="Genomic_DNA"/>
</dbReference>
<evidence type="ECO:0000313" key="3">
    <source>
        <dbReference type="EMBL" id="PWY63559.1"/>
    </source>
</evidence>
<proteinExistence type="inferred from homology"/>
<evidence type="ECO:0000259" key="2">
    <source>
        <dbReference type="Pfam" id="PF12813"/>
    </source>
</evidence>
<dbReference type="InterPro" id="IPR029060">
    <property type="entry name" value="PIN-like_dom_sf"/>
</dbReference>
<dbReference type="SUPFAM" id="SSF88723">
    <property type="entry name" value="PIN domain-like"/>
    <property type="match status" value="1"/>
</dbReference>
<dbReference type="InterPro" id="IPR026832">
    <property type="entry name" value="Asteroid"/>
</dbReference>
<organism evidence="3 4">
    <name type="scientific">Aspergillus heteromorphus CBS 117.55</name>
    <dbReference type="NCBI Taxonomy" id="1448321"/>
    <lineage>
        <taxon>Eukaryota</taxon>
        <taxon>Fungi</taxon>
        <taxon>Dikarya</taxon>
        <taxon>Ascomycota</taxon>
        <taxon>Pezizomycotina</taxon>
        <taxon>Eurotiomycetes</taxon>
        <taxon>Eurotiomycetidae</taxon>
        <taxon>Eurotiales</taxon>
        <taxon>Aspergillaceae</taxon>
        <taxon>Aspergillus</taxon>
        <taxon>Aspergillus subgen. Circumdati</taxon>
    </lineage>
</organism>
<dbReference type="GeneID" id="37068452"/>
<dbReference type="Gene3D" id="3.40.50.1010">
    <property type="entry name" value="5'-nuclease"/>
    <property type="match status" value="1"/>
</dbReference>
<dbReference type="InterPro" id="IPR039436">
    <property type="entry name" value="Asteroid_dom"/>
</dbReference>
<keyword evidence="4" id="KW-1185">Reference proteome</keyword>
<evidence type="ECO:0000256" key="1">
    <source>
        <dbReference type="ARBA" id="ARBA00007398"/>
    </source>
</evidence>
<dbReference type="STRING" id="1448321.A0A317UQB8"/>
<comment type="similarity">
    <text evidence="1">Belongs to the asteroid family.</text>
</comment>
<dbReference type="Pfam" id="PF12813">
    <property type="entry name" value="XPG_I_2"/>
    <property type="match status" value="1"/>
</dbReference>
<dbReference type="RefSeq" id="XP_025394107.1">
    <property type="nucleotide sequence ID" value="XM_025546215.1"/>
</dbReference>
<dbReference type="PANTHER" id="PTHR15665:SF1">
    <property type="entry name" value="PROTEIN ASTEROID HOMOLOG 1"/>
    <property type="match status" value="1"/>
</dbReference>
<dbReference type="Proteomes" id="UP000247233">
    <property type="component" value="Unassembled WGS sequence"/>
</dbReference>
<name>A0A317UQB8_9EURO</name>
<evidence type="ECO:0000313" key="4">
    <source>
        <dbReference type="Proteomes" id="UP000247233"/>
    </source>
</evidence>
<dbReference type="VEuPathDB" id="FungiDB:BO70DRAFT_391172"/>
<feature type="domain" description="Asteroid" evidence="2">
    <location>
        <begin position="159"/>
        <end position="427"/>
    </location>
</feature>
<gene>
    <name evidence="3" type="ORF">BO70DRAFT_391172</name>
</gene>
<protein>
    <recommendedName>
        <fullName evidence="2">Asteroid domain-containing protein</fullName>
    </recommendedName>
</protein>
<dbReference type="CDD" id="cd18675">
    <property type="entry name" value="PIN_SpAst1-like"/>
    <property type="match status" value="1"/>
</dbReference>
<reference evidence="3 4" key="1">
    <citation type="submission" date="2016-12" db="EMBL/GenBank/DDBJ databases">
        <title>The genomes of Aspergillus section Nigri reveals drivers in fungal speciation.</title>
        <authorList>
            <consortium name="DOE Joint Genome Institute"/>
            <person name="Vesth T.C."/>
            <person name="Nybo J."/>
            <person name="Theobald S."/>
            <person name="Brandl J."/>
            <person name="Frisvad J.C."/>
            <person name="Nielsen K.F."/>
            <person name="Lyhne E.K."/>
            <person name="Kogle M.E."/>
            <person name="Kuo A."/>
            <person name="Riley R."/>
            <person name="Clum A."/>
            <person name="Nolan M."/>
            <person name="Lipzen A."/>
            <person name="Salamov A."/>
            <person name="Henrissat B."/>
            <person name="Wiebenga A."/>
            <person name="De Vries R.P."/>
            <person name="Grigoriev I.V."/>
            <person name="Mortensen U.H."/>
            <person name="Andersen M.R."/>
            <person name="Baker S.E."/>
        </authorList>
    </citation>
    <scope>NUCLEOTIDE SEQUENCE [LARGE SCALE GENOMIC DNA]</scope>
    <source>
        <strain evidence="3 4">CBS 117.55</strain>
    </source>
</reference>
<dbReference type="OrthoDB" id="5297549at2759"/>
<comment type="caution">
    <text evidence="3">The sequence shown here is derived from an EMBL/GenBank/DDBJ whole genome shotgun (WGS) entry which is preliminary data.</text>
</comment>
<dbReference type="AlphaFoldDB" id="A0A317UQB8"/>
<accession>A0A317UQB8</accession>
<sequence>MGIPFLTRLLYPYSQSVVLGHSPDLDRAKSIKSVVIDGPSLVYHISTRLLSQSDTGLNYPDVQPTCDEVSCGFIIFLLQLAAHGVKIEKICFDGALPDEKRDTRLARLEKSRRKLEVLRSKTARSFPVSGDSYKARTIQPDTIFRRRNLPARYSHVPESSFIVPAIFEDLKQRWCRKNIVSFTGGVQGIEMIPLDDFPWADMTVMVPGEADAYCAYLAKLTGSSVLTNDSDLLLHDLGAAGSVILLTSVEVETYDASQPELLHIRALKLCPALIAPRLGLKSLLPLAYELKNSPDKGMEQLLQQLKTTEKSPEEHPEYVLFTDEYRSNERLGWAAASWSYPQSLDPRISELYSQYGSCSGNSLSKSLNMYLVVLNEDPTRQCAWAKGQLYRNMAYSTLNVLHPINKRHTFVDEYVRRGGRIATDHMPLKEKEWILMQTRSLLGVLNMTRDAFGIERTSPVYWRMFALYVIYDGSTNTVPSSLSLIQFLSIGYMDKRPDWADIHLLAQIQSVLYSLRMLNQVFGIAGLTEDSVAQTRAALKHLPPLHILARPACEIIKELKVECSVNELVCRLMQLLGDNTHQDISICAPQCSDETAMQTQNYLPPVKHALRRSSNIFEHLSQQ</sequence>